<evidence type="ECO:0000259" key="13">
    <source>
        <dbReference type="PROSITE" id="PS50255"/>
    </source>
</evidence>
<evidence type="ECO:0000256" key="5">
    <source>
        <dbReference type="ARBA" id="ARBA00022723"/>
    </source>
</evidence>
<dbReference type="SMART" id="SM01117">
    <property type="entry name" value="Cyt-b5"/>
    <property type="match status" value="1"/>
</dbReference>
<dbReference type="FunCoup" id="J4H1I1">
    <property type="interactions" value="14"/>
</dbReference>
<keyword evidence="15" id="KW-1185">Reference proteome</keyword>
<dbReference type="GeneID" id="24094765"/>
<dbReference type="InterPro" id="IPR001199">
    <property type="entry name" value="Cyt_B5-like_heme/steroid-bd"/>
</dbReference>
<dbReference type="PROSITE" id="PS00191">
    <property type="entry name" value="CYTOCHROME_B5_1"/>
    <property type="match status" value="1"/>
</dbReference>
<dbReference type="InterPro" id="IPR010960">
    <property type="entry name" value="Flavocytochrome_c"/>
</dbReference>
<feature type="compositionally biased region" description="Polar residues" evidence="12">
    <location>
        <begin position="483"/>
        <end position="492"/>
    </location>
</feature>
<dbReference type="InterPro" id="IPR018506">
    <property type="entry name" value="Cyt_B5_heme-BS"/>
</dbReference>
<evidence type="ECO:0000313" key="14">
    <source>
        <dbReference type="EMBL" id="CCL99854.1"/>
    </source>
</evidence>
<keyword evidence="6" id="KW-0274">FAD</keyword>
<dbReference type="FunFam" id="3.90.700.10:FF:000007">
    <property type="entry name" value="NADH-dependent fumarate reductase"/>
    <property type="match status" value="1"/>
</dbReference>
<dbReference type="EMBL" id="HE796953">
    <property type="protein sequence ID" value="CCL99854.1"/>
    <property type="molecule type" value="Genomic_DNA"/>
</dbReference>
<dbReference type="GO" id="GO:0046872">
    <property type="term" value="F:metal ion binding"/>
    <property type="evidence" value="ECO:0007669"/>
    <property type="project" value="UniProtKB-KW"/>
</dbReference>
<comment type="cofactor">
    <cofactor evidence="1">
        <name>FAD</name>
        <dbReference type="ChEBI" id="CHEBI:57692"/>
    </cofactor>
</comment>
<keyword evidence="8" id="KW-0408">Iron</keyword>
<dbReference type="PANTHER" id="PTHR43400">
    <property type="entry name" value="FUMARATE REDUCTASE"/>
    <property type="match status" value="1"/>
</dbReference>
<keyword evidence="3" id="KW-0349">Heme</keyword>
<evidence type="ECO:0000256" key="3">
    <source>
        <dbReference type="ARBA" id="ARBA00022617"/>
    </source>
</evidence>
<keyword evidence="7" id="KW-0560">Oxidoreductase</keyword>
<dbReference type="NCBIfam" id="TIGR01813">
    <property type="entry name" value="flavo_cyto_c"/>
    <property type="match status" value="1"/>
</dbReference>
<dbReference type="Gene3D" id="3.50.50.60">
    <property type="entry name" value="FAD/NAD(P)-binding domain"/>
    <property type="match status" value="1"/>
</dbReference>
<dbReference type="Pfam" id="PF00173">
    <property type="entry name" value="Cyt-b5"/>
    <property type="match status" value="1"/>
</dbReference>
<evidence type="ECO:0000256" key="9">
    <source>
        <dbReference type="ARBA" id="ARBA00050832"/>
    </source>
</evidence>
<keyword evidence="4" id="KW-0285">Flavoprotein</keyword>
<dbReference type="PANTHER" id="PTHR43400:SF1">
    <property type="entry name" value="FUMARATE REDUCTASE"/>
    <property type="match status" value="1"/>
</dbReference>
<evidence type="ECO:0000256" key="8">
    <source>
        <dbReference type="ARBA" id="ARBA00023004"/>
    </source>
</evidence>
<dbReference type="GO" id="GO:0010181">
    <property type="term" value="F:FMN binding"/>
    <property type="evidence" value="ECO:0007669"/>
    <property type="project" value="InterPro"/>
</dbReference>
<dbReference type="GO" id="GO:0016156">
    <property type="term" value="F:fumarate reductase (NADH) activity"/>
    <property type="evidence" value="ECO:0007669"/>
    <property type="project" value="UniProtKB-EC"/>
</dbReference>
<dbReference type="HOGENOM" id="CLU_011398_4_5_1"/>
<sequence length="581" mass="62316">MAQVIVVGGGLAGLSAAHTLLERGANVLMLDKQPFMGGNSTKATSGINGAGTQTQQEAGIPDNAKIFFEDTKRSARELARDDLIGVLTGRSGDAVNWLQDKFGLDLSKVARLGGHSQPRTHRGNAQFPGMVITYAQMERLEDLAQSIPDRVTVKKKARVVKLIQDGDAIIGVEYVHNGKTETAYGPVILATGGYAADFTPDSLLKKYRPEYYELPTTNGEHCTGDGQKMALSIGANAVDLEKVQVHPTGLVDPNEPEAKVKFLAAEALRGVGGLLLDNEGQRFVDELQHRDYVTGKIWENGKYPVRLILNGTASKEIEWHCKHYVGRGLMKRYESGAALAKDMGLKPEVLKKTFDDYNAVAKSKKDPFGKKFFVPGEWTMDDYFNVAIMTPVLHYTMGGLEIDPESRVLSKSGKPIPGLFAAGEVAGGVHGANRLGGSSLLGCVVFGRVSGDSAASYLLQRLGPLAEKAAGRLGVVAGHLGADSSSKPTTSESKAETGAKSSASGSFTSAEVAKHNKKDDVWVIIDNQVLDVTSFLPDHPGGEKAILLYAGRDATEEFNMLHDPKVIPRYAPDSVIGSLKK</sequence>
<evidence type="ECO:0000256" key="12">
    <source>
        <dbReference type="SAM" id="MobiDB-lite"/>
    </source>
</evidence>
<reference evidence="14 15" key="1">
    <citation type="journal article" date="2012" name="Appl. Environ. Microbiol.">
        <title>Short-read sequencing for genomic analysis of the brown rot fungus Fibroporia radiculosa.</title>
        <authorList>
            <person name="Tang J.D."/>
            <person name="Perkins A.D."/>
            <person name="Sonstegard T.S."/>
            <person name="Schroeder S.G."/>
            <person name="Burgess S.C."/>
            <person name="Diehl S.V."/>
        </authorList>
    </citation>
    <scope>NUCLEOTIDE SEQUENCE [LARGE SCALE GENOMIC DNA]</scope>
    <source>
        <strain evidence="14 15">TFFH 294</strain>
    </source>
</reference>
<dbReference type="InterPro" id="IPR050315">
    <property type="entry name" value="FAD-oxidoreductase_2"/>
</dbReference>
<dbReference type="Gene3D" id="3.10.120.10">
    <property type="entry name" value="Cytochrome b5-like heme/steroid binding domain"/>
    <property type="match status" value="1"/>
</dbReference>
<dbReference type="InterPro" id="IPR036400">
    <property type="entry name" value="Cyt_B5-like_heme/steroid_sf"/>
</dbReference>
<dbReference type="PROSITE" id="PS50255">
    <property type="entry name" value="CYTOCHROME_B5_2"/>
    <property type="match status" value="1"/>
</dbReference>
<dbReference type="EC" id="1.3.1.6" evidence="10"/>
<dbReference type="PRINTS" id="PR00363">
    <property type="entry name" value="CYTOCHROMEB5"/>
</dbReference>
<evidence type="ECO:0000313" key="15">
    <source>
        <dbReference type="Proteomes" id="UP000006352"/>
    </source>
</evidence>
<dbReference type="AlphaFoldDB" id="J4H1I1"/>
<evidence type="ECO:0000256" key="7">
    <source>
        <dbReference type="ARBA" id="ARBA00023002"/>
    </source>
</evidence>
<dbReference type="Gene3D" id="3.90.700.10">
    <property type="entry name" value="Succinate dehydrogenase/fumarate reductase flavoprotein, catalytic domain"/>
    <property type="match status" value="1"/>
</dbReference>
<proteinExistence type="inferred from homology"/>
<evidence type="ECO:0000256" key="1">
    <source>
        <dbReference type="ARBA" id="ARBA00001974"/>
    </source>
</evidence>
<comment type="catalytic activity">
    <reaction evidence="9">
        <text>succinate + NAD(+) = fumarate + NADH + H(+)</text>
        <dbReference type="Rhea" id="RHEA:18281"/>
        <dbReference type="ChEBI" id="CHEBI:15378"/>
        <dbReference type="ChEBI" id="CHEBI:29806"/>
        <dbReference type="ChEBI" id="CHEBI:30031"/>
        <dbReference type="ChEBI" id="CHEBI:57540"/>
        <dbReference type="ChEBI" id="CHEBI:57945"/>
        <dbReference type="EC" id="1.3.1.6"/>
    </reaction>
</comment>
<dbReference type="OrthoDB" id="10254877at2759"/>
<evidence type="ECO:0000256" key="2">
    <source>
        <dbReference type="ARBA" id="ARBA00008040"/>
    </source>
</evidence>
<comment type="similarity">
    <text evidence="2">Belongs to the FAD-dependent oxidoreductase 2 family. FRD/SDH subfamily.</text>
</comment>
<dbReference type="GO" id="GO:0020037">
    <property type="term" value="F:heme binding"/>
    <property type="evidence" value="ECO:0007669"/>
    <property type="project" value="InterPro"/>
</dbReference>
<dbReference type="InParanoid" id="J4H1I1"/>
<evidence type="ECO:0000256" key="10">
    <source>
        <dbReference type="ARBA" id="ARBA00067004"/>
    </source>
</evidence>
<feature type="region of interest" description="Disordered" evidence="12">
    <location>
        <begin position="481"/>
        <end position="507"/>
    </location>
</feature>
<dbReference type="SUPFAM" id="SSF55856">
    <property type="entry name" value="Cytochrome b5-like heme/steroid binding domain"/>
    <property type="match status" value="1"/>
</dbReference>
<feature type="domain" description="Cytochrome b5 heme-binding" evidence="13">
    <location>
        <begin position="504"/>
        <end position="580"/>
    </location>
</feature>
<protein>
    <recommendedName>
        <fullName evidence="10">fumarate reductase (NADH)</fullName>
        <ecNumber evidence="10">1.3.1.6</ecNumber>
    </recommendedName>
    <alternativeName>
        <fullName evidence="11">NADH-dependent fumarate reductase</fullName>
    </alternativeName>
</protein>
<name>J4H1I1_9APHY</name>
<evidence type="ECO:0000256" key="4">
    <source>
        <dbReference type="ARBA" id="ARBA00022630"/>
    </source>
</evidence>
<accession>J4H1I1</accession>
<dbReference type="Pfam" id="PF00890">
    <property type="entry name" value="FAD_binding_2"/>
    <property type="match status" value="1"/>
</dbReference>
<organism evidence="14 15">
    <name type="scientific">Fibroporia radiculosa</name>
    <dbReference type="NCBI Taxonomy" id="599839"/>
    <lineage>
        <taxon>Eukaryota</taxon>
        <taxon>Fungi</taxon>
        <taxon>Dikarya</taxon>
        <taxon>Basidiomycota</taxon>
        <taxon>Agaricomycotina</taxon>
        <taxon>Agaricomycetes</taxon>
        <taxon>Polyporales</taxon>
        <taxon>Fibroporiaceae</taxon>
        <taxon>Fibroporia</taxon>
    </lineage>
</organism>
<dbReference type="InterPro" id="IPR003953">
    <property type="entry name" value="FAD-dep_OxRdtase_2_FAD-bd"/>
</dbReference>
<dbReference type="STRING" id="599839.J4H1I1"/>
<dbReference type="RefSeq" id="XP_012179137.1">
    <property type="nucleotide sequence ID" value="XM_012323747.1"/>
</dbReference>
<dbReference type="InterPro" id="IPR027477">
    <property type="entry name" value="Succ_DH/fumarate_Rdtase_cat_sf"/>
</dbReference>
<evidence type="ECO:0000256" key="6">
    <source>
        <dbReference type="ARBA" id="ARBA00022827"/>
    </source>
</evidence>
<gene>
    <name evidence="14" type="ORF">FIBRA_01878</name>
</gene>
<dbReference type="SUPFAM" id="SSF56425">
    <property type="entry name" value="Succinate dehydrogenase/fumarate reductase flavoprotein, catalytic domain"/>
    <property type="match status" value="1"/>
</dbReference>
<dbReference type="InterPro" id="IPR036188">
    <property type="entry name" value="FAD/NAD-bd_sf"/>
</dbReference>
<dbReference type="SUPFAM" id="SSF51905">
    <property type="entry name" value="FAD/NAD(P)-binding domain"/>
    <property type="match status" value="1"/>
</dbReference>
<evidence type="ECO:0000256" key="11">
    <source>
        <dbReference type="ARBA" id="ARBA00077246"/>
    </source>
</evidence>
<dbReference type="Proteomes" id="UP000006352">
    <property type="component" value="Unassembled WGS sequence"/>
</dbReference>
<keyword evidence="5" id="KW-0479">Metal-binding</keyword>